<keyword evidence="3" id="KW-1185">Reference proteome</keyword>
<evidence type="ECO:0000313" key="2">
    <source>
        <dbReference type="EMBL" id="KAK7467797.1"/>
    </source>
</evidence>
<protein>
    <submittedName>
        <fullName evidence="2">Uncharacterized protein</fullName>
    </submittedName>
</protein>
<proteinExistence type="predicted"/>
<dbReference type="Proteomes" id="UP001519460">
    <property type="component" value="Unassembled WGS sequence"/>
</dbReference>
<organism evidence="2 3">
    <name type="scientific">Batillaria attramentaria</name>
    <dbReference type="NCBI Taxonomy" id="370345"/>
    <lineage>
        <taxon>Eukaryota</taxon>
        <taxon>Metazoa</taxon>
        <taxon>Spiralia</taxon>
        <taxon>Lophotrochozoa</taxon>
        <taxon>Mollusca</taxon>
        <taxon>Gastropoda</taxon>
        <taxon>Caenogastropoda</taxon>
        <taxon>Sorbeoconcha</taxon>
        <taxon>Cerithioidea</taxon>
        <taxon>Batillariidae</taxon>
        <taxon>Batillaria</taxon>
    </lineage>
</organism>
<dbReference type="EMBL" id="JACVVK020000539">
    <property type="protein sequence ID" value="KAK7467797.1"/>
    <property type="molecule type" value="Genomic_DNA"/>
</dbReference>
<comment type="caution">
    <text evidence="2">The sequence shown here is derived from an EMBL/GenBank/DDBJ whole genome shotgun (WGS) entry which is preliminary data.</text>
</comment>
<gene>
    <name evidence="2" type="ORF">BaRGS_00036985</name>
</gene>
<reference evidence="2 3" key="1">
    <citation type="journal article" date="2023" name="Sci. Data">
        <title>Genome assembly of the Korean intertidal mud-creeper Batillaria attramentaria.</title>
        <authorList>
            <person name="Patra A.K."/>
            <person name="Ho P.T."/>
            <person name="Jun S."/>
            <person name="Lee S.J."/>
            <person name="Kim Y."/>
            <person name="Won Y.J."/>
        </authorList>
    </citation>
    <scope>NUCLEOTIDE SEQUENCE [LARGE SCALE GENOMIC DNA]</scope>
    <source>
        <strain evidence="2">Wonlab-2016</strain>
    </source>
</reference>
<accession>A0ABD0JAE7</accession>
<evidence type="ECO:0000256" key="1">
    <source>
        <dbReference type="SAM" id="MobiDB-lite"/>
    </source>
</evidence>
<feature type="region of interest" description="Disordered" evidence="1">
    <location>
        <begin position="12"/>
        <end position="32"/>
    </location>
</feature>
<name>A0ABD0JAE7_9CAEN</name>
<evidence type="ECO:0000313" key="3">
    <source>
        <dbReference type="Proteomes" id="UP001519460"/>
    </source>
</evidence>
<dbReference type="AlphaFoldDB" id="A0ABD0JAE7"/>
<sequence length="115" mass="12041">MGWNGGQVFVSAPAGDNLGASNEKPTNRVDRGTWPVIQDTGAVVPVTRERTVDRQTAAGEVRPGLGGVIVRAGSDVSLVGRHPHPSCSAEGKDRVVLHKHEACGKGQQQALVVNL</sequence>